<evidence type="ECO:0000256" key="2">
    <source>
        <dbReference type="ARBA" id="ARBA00005254"/>
    </source>
</evidence>
<keyword evidence="3" id="KW-0963">Cytoplasm</keyword>
<dbReference type="AlphaFoldDB" id="A0A0N4U2Z9"/>
<dbReference type="CDD" id="cd06558">
    <property type="entry name" value="crotonase-like"/>
    <property type="match status" value="1"/>
</dbReference>
<comment type="function">
    <text evidence="12">Decarboxylates ethylmalonyl-CoA, a potentially toxic metabolite, to form butyryl-CoA, suggesting it might be involved in metabolite proofreading. Acts preferentially on (S)-ethylmalonyl-CoA but also has some activity on the (R)-isomer. Also has methylmalonyl-CoA decarboxylase activity at lower level.</text>
</comment>
<dbReference type="InterPro" id="IPR029045">
    <property type="entry name" value="ClpP/crotonase-like_dom_sf"/>
</dbReference>
<evidence type="ECO:0000313" key="14">
    <source>
        <dbReference type="EMBL" id="VDN55469.1"/>
    </source>
</evidence>
<sequence length="286" mass="31187">MRIKACIRIGPSHHALSDGCLMEKAKAGRMGQYTGSGKIIFTKSDSNGIAELTLDNPGVKNSLNGYMFVQIADIIESLSDWKQGRLIIFNGANGTFCSGGDLNFVKKIANPADGYVMNRFMSETFAKLRILQLISIARIDGFAIGGGAELTVACDLRAMHMNAKIGYVQSKVGITPGWGTAHLLFKILGQSRALELLSMGGILKADEAKAIGLANFIFENDTDYDAWVQHFLSIDPVVLKAIKRISSGLDEQSFINDPTDVEREIFVETWGSDAHLKALSMGKKHR</sequence>
<dbReference type="Proteomes" id="UP000274756">
    <property type="component" value="Unassembled WGS sequence"/>
</dbReference>
<dbReference type="Proteomes" id="UP000038040">
    <property type="component" value="Unplaced"/>
</dbReference>
<dbReference type="SUPFAM" id="SSF52096">
    <property type="entry name" value="ClpP/crotonase"/>
    <property type="match status" value="1"/>
</dbReference>
<dbReference type="GO" id="GO:0004492">
    <property type="term" value="F:methyl/ethyl malonyl-CoA decarboxylase activity"/>
    <property type="evidence" value="ECO:0007669"/>
    <property type="project" value="UniProtKB-EC"/>
</dbReference>
<evidence type="ECO:0000313" key="16">
    <source>
        <dbReference type="Proteomes" id="UP000274756"/>
    </source>
</evidence>
<comment type="subcellular location">
    <subcellularLocation>
        <location evidence="1">Cytoplasm</location>
        <location evidence="1">Cytosol</location>
    </subcellularLocation>
</comment>
<dbReference type="EMBL" id="UYYG01001152">
    <property type="protein sequence ID" value="VDN55469.1"/>
    <property type="molecule type" value="Genomic_DNA"/>
</dbReference>
<dbReference type="PANTHER" id="PTHR11941">
    <property type="entry name" value="ENOYL-COA HYDRATASE-RELATED"/>
    <property type="match status" value="1"/>
</dbReference>
<keyword evidence="4" id="KW-0456">Lyase</keyword>
<dbReference type="GO" id="GO:0006635">
    <property type="term" value="P:fatty acid beta-oxidation"/>
    <property type="evidence" value="ECO:0007669"/>
    <property type="project" value="TreeGrafter"/>
</dbReference>
<comment type="catalytic activity">
    <reaction evidence="6">
        <text>(2R)-ethylmalonyl-CoA + H(+) = butanoyl-CoA + CO2</text>
        <dbReference type="Rhea" id="RHEA:59540"/>
        <dbReference type="ChEBI" id="CHEBI:15378"/>
        <dbReference type="ChEBI" id="CHEBI:16526"/>
        <dbReference type="ChEBI" id="CHEBI:57371"/>
        <dbReference type="ChEBI" id="CHEBI:85316"/>
        <dbReference type="EC" id="4.1.1.94"/>
    </reaction>
    <physiologicalReaction direction="left-to-right" evidence="6">
        <dbReference type="Rhea" id="RHEA:59541"/>
    </physiologicalReaction>
</comment>
<reference evidence="14 16" key="2">
    <citation type="submission" date="2018-11" db="EMBL/GenBank/DDBJ databases">
        <authorList>
            <consortium name="Pathogen Informatics"/>
        </authorList>
    </citation>
    <scope>NUCLEOTIDE SEQUENCE [LARGE SCALE GENOMIC DNA]</scope>
</reference>
<evidence type="ECO:0000256" key="1">
    <source>
        <dbReference type="ARBA" id="ARBA00004514"/>
    </source>
</evidence>
<evidence type="ECO:0000313" key="15">
    <source>
        <dbReference type="Proteomes" id="UP000038040"/>
    </source>
</evidence>
<dbReference type="Gene3D" id="3.90.226.10">
    <property type="entry name" value="2-enoyl-CoA Hydratase, Chain A, domain 1"/>
    <property type="match status" value="1"/>
</dbReference>
<evidence type="ECO:0000256" key="12">
    <source>
        <dbReference type="ARBA" id="ARBA00056546"/>
    </source>
</evidence>
<dbReference type="InterPro" id="IPR018376">
    <property type="entry name" value="Enoyl-CoA_hyd/isom_CS"/>
</dbReference>
<evidence type="ECO:0000256" key="7">
    <source>
        <dbReference type="ARBA" id="ARBA00038883"/>
    </source>
</evidence>
<dbReference type="STRING" id="318479.A0A0N4U2Z9"/>
<evidence type="ECO:0000256" key="9">
    <source>
        <dbReference type="ARBA" id="ARBA00042052"/>
    </source>
</evidence>
<comment type="similarity">
    <text evidence="2 13">Belongs to the enoyl-CoA hydratase/isomerase family.</text>
</comment>
<evidence type="ECO:0000256" key="5">
    <source>
        <dbReference type="ARBA" id="ARBA00036343"/>
    </source>
</evidence>
<comment type="catalytic activity">
    <reaction evidence="5">
        <text>(2S)-ethylmalonyl-CoA + H(+) = butanoyl-CoA + CO2</text>
        <dbReference type="Rhea" id="RHEA:32131"/>
        <dbReference type="ChEBI" id="CHEBI:15378"/>
        <dbReference type="ChEBI" id="CHEBI:16526"/>
        <dbReference type="ChEBI" id="CHEBI:57371"/>
        <dbReference type="ChEBI" id="CHEBI:60909"/>
        <dbReference type="EC" id="4.1.1.94"/>
    </reaction>
    <physiologicalReaction direction="left-to-right" evidence="5">
        <dbReference type="Rhea" id="RHEA:32132"/>
    </physiologicalReaction>
</comment>
<comment type="catalytic activity">
    <reaction evidence="11">
        <text>(S)-methylmalonyl-CoA + H(+) = propanoyl-CoA + CO2</text>
        <dbReference type="Rhea" id="RHEA:61340"/>
        <dbReference type="ChEBI" id="CHEBI:15378"/>
        <dbReference type="ChEBI" id="CHEBI:16526"/>
        <dbReference type="ChEBI" id="CHEBI:57327"/>
        <dbReference type="ChEBI" id="CHEBI:57392"/>
        <dbReference type="EC" id="4.1.1.94"/>
    </reaction>
    <physiologicalReaction direction="left-to-right" evidence="11">
        <dbReference type="Rhea" id="RHEA:61341"/>
    </physiologicalReaction>
</comment>
<protein>
    <recommendedName>
        <fullName evidence="8">Ethylmalonyl-CoA decarboxylase</fullName>
        <ecNumber evidence="7">4.1.1.94</ecNumber>
    </recommendedName>
    <alternativeName>
        <fullName evidence="10">Enoyl-CoA hydratase domain-containing protein 1</fullName>
    </alternativeName>
    <alternativeName>
        <fullName evidence="9">Methylmalonyl-CoA decarboxylase</fullName>
    </alternativeName>
</protein>
<evidence type="ECO:0000256" key="6">
    <source>
        <dbReference type="ARBA" id="ARBA00036541"/>
    </source>
</evidence>
<evidence type="ECO:0000256" key="13">
    <source>
        <dbReference type="RuleBase" id="RU003707"/>
    </source>
</evidence>
<organism evidence="15 17">
    <name type="scientific">Dracunculus medinensis</name>
    <name type="common">Guinea worm</name>
    <dbReference type="NCBI Taxonomy" id="318479"/>
    <lineage>
        <taxon>Eukaryota</taxon>
        <taxon>Metazoa</taxon>
        <taxon>Ecdysozoa</taxon>
        <taxon>Nematoda</taxon>
        <taxon>Chromadorea</taxon>
        <taxon>Rhabditida</taxon>
        <taxon>Spirurina</taxon>
        <taxon>Dracunculoidea</taxon>
        <taxon>Dracunculidae</taxon>
        <taxon>Dracunculus</taxon>
    </lineage>
</organism>
<name>A0A0N4U2Z9_DRAME</name>
<dbReference type="EC" id="4.1.1.94" evidence="7"/>
<dbReference type="PANTHER" id="PTHR11941:SF27">
    <property type="entry name" value="ETHYLMALONYL-COA DECARBOXYLASE"/>
    <property type="match status" value="1"/>
</dbReference>
<dbReference type="OrthoDB" id="448450at2759"/>
<keyword evidence="16" id="KW-1185">Reference proteome</keyword>
<evidence type="ECO:0000256" key="8">
    <source>
        <dbReference type="ARBA" id="ARBA00039903"/>
    </source>
</evidence>
<accession>A0A0N4U2Z9</accession>
<evidence type="ECO:0000256" key="10">
    <source>
        <dbReference type="ARBA" id="ARBA00042182"/>
    </source>
</evidence>
<dbReference type="PROSITE" id="PS00166">
    <property type="entry name" value="ENOYL_COA_HYDRATASE"/>
    <property type="match status" value="1"/>
</dbReference>
<dbReference type="WBParaSite" id="DME_0000108201-mRNA-1">
    <property type="protein sequence ID" value="DME_0000108201-mRNA-1"/>
    <property type="gene ID" value="DME_0000108201"/>
</dbReference>
<evidence type="ECO:0000313" key="17">
    <source>
        <dbReference type="WBParaSite" id="DME_0000108201-mRNA-1"/>
    </source>
</evidence>
<gene>
    <name evidence="14" type="ORF">DME_LOCUS5442</name>
</gene>
<evidence type="ECO:0000256" key="4">
    <source>
        <dbReference type="ARBA" id="ARBA00023239"/>
    </source>
</evidence>
<reference evidence="17" key="1">
    <citation type="submission" date="2017-02" db="UniProtKB">
        <authorList>
            <consortium name="WormBaseParasite"/>
        </authorList>
    </citation>
    <scope>IDENTIFICATION</scope>
</reference>
<dbReference type="InterPro" id="IPR001753">
    <property type="entry name" value="Enoyl-CoA_hydra/iso"/>
</dbReference>
<proteinExistence type="inferred from homology"/>
<evidence type="ECO:0000256" key="3">
    <source>
        <dbReference type="ARBA" id="ARBA00022490"/>
    </source>
</evidence>
<evidence type="ECO:0000256" key="11">
    <source>
        <dbReference type="ARBA" id="ARBA00047446"/>
    </source>
</evidence>
<dbReference type="Pfam" id="PF00378">
    <property type="entry name" value="ECH_1"/>
    <property type="match status" value="1"/>
</dbReference>
<dbReference type="GO" id="GO:0005829">
    <property type="term" value="C:cytosol"/>
    <property type="evidence" value="ECO:0007669"/>
    <property type="project" value="UniProtKB-SubCell"/>
</dbReference>